<reference evidence="1 2" key="1">
    <citation type="submission" date="2019-04" db="EMBL/GenBank/DDBJ databases">
        <authorList>
            <person name="Feng G."/>
            <person name="Zhu H."/>
        </authorList>
    </citation>
    <scope>NUCLEOTIDE SEQUENCE [LARGE SCALE GENOMIC DNA]</scope>
    <source>
        <strain evidence="1 2">6HR-1</strain>
    </source>
</reference>
<dbReference type="InterPro" id="IPR027417">
    <property type="entry name" value="P-loop_NTPase"/>
</dbReference>
<accession>A0A4Z0NKF3</accession>
<organism evidence="1 2">
    <name type="scientific">Methylobacterium nonmethylotrophicum</name>
    <dbReference type="NCBI Taxonomy" id="1141884"/>
    <lineage>
        <taxon>Bacteria</taxon>
        <taxon>Pseudomonadati</taxon>
        <taxon>Pseudomonadota</taxon>
        <taxon>Alphaproteobacteria</taxon>
        <taxon>Hyphomicrobiales</taxon>
        <taxon>Methylobacteriaceae</taxon>
        <taxon>Methylobacterium</taxon>
    </lineage>
</organism>
<comment type="caution">
    <text evidence="1">The sequence shown here is derived from an EMBL/GenBank/DDBJ whole genome shotgun (WGS) entry which is preliminary data.</text>
</comment>
<dbReference type="OrthoDB" id="280696at2"/>
<evidence type="ECO:0000313" key="1">
    <source>
        <dbReference type="EMBL" id="TGD96207.1"/>
    </source>
</evidence>
<dbReference type="AlphaFoldDB" id="A0A4Z0NKF3"/>
<evidence type="ECO:0000313" key="2">
    <source>
        <dbReference type="Proteomes" id="UP000297535"/>
    </source>
</evidence>
<protein>
    <recommendedName>
        <fullName evidence="3">Terminase</fullName>
    </recommendedName>
</protein>
<dbReference type="RefSeq" id="WP_135417921.1">
    <property type="nucleotide sequence ID" value="NZ_SRLB01000021.1"/>
</dbReference>
<gene>
    <name evidence="1" type="ORF">EU555_24965</name>
</gene>
<keyword evidence="2" id="KW-1185">Reference proteome</keyword>
<dbReference type="EMBL" id="SRLB01000021">
    <property type="protein sequence ID" value="TGD96207.1"/>
    <property type="molecule type" value="Genomic_DNA"/>
</dbReference>
<evidence type="ECO:0008006" key="3">
    <source>
        <dbReference type="Google" id="ProtNLM"/>
    </source>
</evidence>
<dbReference type="Gene3D" id="3.40.50.300">
    <property type="entry name" value="P-loop containing nucleotide triphosphate hydrolases"/>
    <property type="match status" value="1"/>
</dbReference>
<dbReference type="Gene3D" id="3.30.420.240">
    <property type="match status" value="1"/>
</dbReference>
<sequence>MNLLQAMSDANLFARWFRDEGTWAAWRAFLSALFGLPLSEAEAEVYRACTGRQTAPEAPYSEAWLICGRRAGKSFVLALIAVFLSCFRDYRPYLQPGERATILIIATDRKQARAILNYLRALLTEVPMLARLVERETADEFDLTNRVTIEVGTSSFRSVRGRTLVAGVLDEMAFWPTEDAADPDFAILDALRPAMATIPNGMLLCASSPYARRGALWDAFNRYFGKDDPNVLVWRAPTRVMNPSVPQRLIDEAYERDPAAAAAEYGAEFRTDVERFVSLDVVDACIAVDVFERPPSKGHVAFVDPSGGSGDSMTLAIAHPEGDAVVLDAVRECRPPFSPDQVVEDFAALLKSYKISHVIGDRYAGEWPRERFKVHGIQYVVSEKTKSDLYRDLLPMLNSGRASLLDHQRLRTQIVNLERRTARGGRDSIDHPRGAHDDVANAVAGALVTLSQRAQPIIVTKEQAMAFGAPHQRRFPIRSWRERRSFY</sequence>
<proteinExistence type="predicted"/>
<dbReference type="Proteomes" id="UP000297535">
    <property type="component" value="Unassembled WGS sequence"/>
</dbReference>
<name>A0A4Z0NKF3_9HYPH</name>